<evidence type="ECO:0000256" key="3">
    <source>
        <dbReference type="ARBA" id="ARBA00022692"/>
    </source>
</evidence>
<evidence type="ECO:0000259" key="7">
    <source>
        <dbReference type="PROSITE" id="PS50850"/>
    </source>
</evidence>
<keyword evidence="3 6" id="KW-0812">Transmembrane</keyword>
<keyword evidence="9" id="KW-1185">Reference proteome</keyword>
<sequence>MKALGLFFNKKEVPKDLLLLLVISGLYFLGIALSNTFVNVFLWKHTNSFVDIALYNLMIVIFQPLTFLLAGRWAKKVDRVIVLRLGVIFLALFFISVLLFGSHTKEYLLLFGAVLGVGYGFYWLAFNVLTFEITEPETRDFFNGFQGILSSLAGMIGPIFAGWLIASLSNYTGYKIIFGISLFLFAVAIVMSWFLERRPAKGHFIFQRIMAERKNNPNWKGVLYAHFFQGLKEGTFAFVITIWVFLTTKSEFALGKFGLIESGVMFISFYIVSRVIKQDFRKTSILLGGLFLYFSIFIILFKLNFTLLILYGIIASAAFPLLSVPYMSITFDVIGRGWKAAEMRIEYIVVRELYYNGGRIASILLFLLTVWAFKNNEDGIRYLMMVLGVGHLVIYFCLRHIHFVVKHPEEAKNDAHEARRFHDGESGSTV</sequence>
<feature type="transmembrane region" description="Helical" evidence="6">
    <location>
        <begin position="17"/>
        <end position="43"/>
    </location>
</feature>
<keyword evidence="4 6" id="KW-1133">Transmembrane helix</keyword>
<dbReference type="SUPFAM" id="SSF103473">
    <property type="entry name" value="MFS general substrate transporter"/>
    <property type="match status" value="1"/>
</dbReference>
<evidence type="ECO:0000313" key="9">
    <source>
        <dbReference type="Proteomes" id="UP000628775"/>
    </source>
</evidence>
<evidence type="ECO:0000256" key="6">
    <source>
        <dbReference type="SAM" id="Phobius"/>
    </source>
</evidence>
<dbReference type="RefSeq" id="WP_188695093.1">
    <property type="nucleotide sequence ID" value="NZ_BMIR01000013.1"/>
</dbReference>
<keyword evidence="5 6" id="KW-0472">Membrane</keyword>
<dbReference type="GO" id="GO:0005886">
    <property type="term" value="C:plasma membrane"/>
    <property type="evidence" value="ECO:0007669"/>
    <property type="project" value="UniProtKB-SubCell"/>
</dbReference>
<feature type="transmembrane region" description="Helical" evidence="6">
    <location>
        <begin position="379"/>
        <end position="398"/>
    </location>
</feature>
<dbReference type="InterPro" id="IPR020846">
    <property type="entry name" value="MFS_dom"/>
</dbReference>
<feature type="transmembrane region" description="Helical" evidence="6">
    <location>
        <begin position="309"/>
        <end position="333"/>
    </location>
</feature>
<keyword evidence="2" id="KW-0813">Transport</keyword>
<feature type="transmembrane region" description="Helical" evidence="6">
    <location>
        <begin position="81"/>
        <end position="101"/>
    </location>
</feature>
<dbReference type="PANTHER" id="PTHR23526">
    <property type="entry name" value="INTEGRAL MEMBRANE TRANSPORT PROTEIN-RELATED"/>
    <property type="match status" value="1"/>
</dbReference>
<feature type="transmembrane region" description="Helical" evidence="6">
    <location>
        <begin position="107"/>
        <end position="129"/>
    </location>
</feature>
<gene>
    <name evidence="8" type="primary">yqgE</name>
    <name evidence="8" type="ORF">GCM10011391_27170</name>
</gene>
<dbReference type="PROSITE" id="PS50850">
    <property type="entry name" value="MFS"/>
    <property type="match status" value="1"/>
</dbReference>
<evidence type="ECO:0000256" key="4">
    <source>
        <dbReference type="ARBA" id="ARBA00022989"/>
    </source>
</evidence>
<evidence type="ECO:0000256" key="1">
    <source>
        <dbReference type="ARBA" id="ARBA00004651"/>
    </source>
</evidence>
<protein>
    <recommendedName>
        <fullName evidence="7">Major facilitator superfamily (MFS) profile domain-containing protein</fullName>
    </recommendedName>
</protein>
<dbReference type="InterPro" id="IPR036259">
    <property type="entry name" value="MFS_trans_sf"/>
</dbReference>
<feature type="transmembrane region" description="Helical" evidence="6">
    <location>
        <begin position="223"/>
        <end position="246"/>
    </location>
</feature>
<feature type="transmembrane region" description="Helical" evidence="6">
    <location>
        <begin position="284"/>
        <end position="303"/>
    </location>
</feature>
<proteinExistence type="predicted"/>
<accession>A0A8J2YJR7</accession>
<dbReference type="InterPro" id="IPR011701">
    <property type="entry name" value="MFS"/>
</dbReference>
<feature type="transmembrane region" description="Helical" evidence="6">
    <location>
        <begin position="141"/>
        <end position="164"/>
    </location>
</feature>
<dbReference type="Proteomes" id="UP000628775">
    <property type="component" value="Unassembled WGS sequence"/>
</dbReference>
<evidence type="ECO:0000256" key="5">
    <source>
        <dbReference type="ARBA" id="ARBA00023136"/>
    </source>
</evidence>
<comment type="subcellular location">
    <subcellularLocation>
        <location evidence="1">Cell membrane</location>
        <topology evidence="1">Multi-pass membrane protein</topology>
    </subcellularLocation>
</comment>
<feature type="transmembrane region" description="Helical" evidence="6">
    <location>
        <begin position="353"/>
        <end position="373"/>
    </location>
</feature>
<name>A0A8J2YJR7_9BACL</name>
<feature type="domain" description="Major facilitator superfamily (MFS) profile" evidence="7">
    <location>
        <begin position="1"/>
        <end position="200"/>
    </location>
</feature>
<dbReference type="EMBL" id="BMIR01000013">
    <property type="protein sequence ID" value="GGE46874.1"/>
    <property type="molecule type" value="Genomic_DNA"/>
</dbReference>
<dbReference type="Gene3D" id="1.20.1250.20">
    <property type="entry name" value="MFS general substrate transporter like domains"/>
    <property type="match status" value="1"/>
</dbReference>
<evidence type="ECO:0000256" key="2">
    <source>
        <dbReference type="ARBA" id="ARBA00022448"/>
    </source>
</evidence>
<dbReference type="AlphaFoldDB" id="A0A8J2YJR7"/>
<organism evidence="8 9">
    <name type="scientific">Pullulanibacillus camelliae</name>
    <dbReference type="NCBI Taxonomy" id="1707096"/>
    <lineage>
        <taxon>Bacteria</taxon>
        <taxon>Bacillati</taxon>
        <taxon>Bacillota</taxon>
        <taxon>Bacilli</taxon>
        <taxon>Bacillales</taxon>
        <taxon>Sporolactobacillaceae</taxon>
        <taxon>Pullulanibacillus</taxon>
    </lineage>
</organism>
<evidence type="ECO:0000313" key="8">
    <source>
        <dbReference type="EMBL" id="GGE46874.1"/>
    </source>
</evidence>
<reference evidence="8" key="1">
    <citation type="journal article" date="2014" name="Int. J. Syst. Evol. Microbiol.">
        <title>Complete genome sequence of Corynebacterium casei LMG S-19264T (=DSM 44701T), isolated from a smear-ripened cheese.</title>
        <authorList>
            <consortium name="US DOE Joint Genome Institute (JGI-PGF)"/>
            <person name="Walter F."/>
            <person name="Albersmeier A."/>
            <person name="Kalinowski J."/>
            <person name="Ruckert C."/>
        </authorList>
    </citation>
    <scope>NUCLEOTIDE SEQUENCE</scope>
    <source>
        <strain evidence="8">CGMCC 1.15371</strain>
    </source>
</reference>
<feature type="transmembrane region" description="Helical" evidence="6">
    <location>
        <begin position="252"/>
        <end position="272"/>
    </location>
</feature>
<dbReference type="Pfam" id="PF07690">
    <property type="entry name" value="MFS_1"/>
    <property type="match status" value="1"/>
</dbReference>
<feature type="transmembrane region" description="Helical" evidence="6">
    <location>
        <begin position="49"/>
        <end position="69"/>
    </location>
</feature>
<feature type="transmembrane region" description="Helical" evidence="6">
    <location>
        <begin position="176"/>
        <end position="195"/>
    </location>
</feature>
<dbReference type="GO" id="GO:0022857">
    <property type="term" value="F:transmembrane transporter activity"/>
    <property type="evidence" value="ECO:0007669"/>
    <property type="project" value="InterPro"/>
</dbReference>
<dbReference type="InterPro" id="IPR052528">
    <property type="entry name" value="Sugar_transport-like"/>
</dbReference>
<dbReference type="PANTHER" id="PTHR23526:SF2">
    <property type="entry name" value="MAJOR FACILITATOR SUPERFAMILY (MFS) PROFILE DOMAIN-CONTAINING PROTEIN"/>
    <property type="match status" value="1"/>
</dbReference>
<reference evidence="8" key="2">
    <citation type="submission" date="2020-09" db="EMBL/GenBank/DDBJ databases">
        <authorList>
            <person name="Sun Q."/>
            <person name="Zhou Y."/>
        </authorList>
    </citation>
    <scope>NUCLEOTIDE SEQUENCE</scope>
    <source>
        <strain evidence="8">CGMCC 1.15371</strain>
    </source>
</reference>
<comment type="caution">
    <text evidence="8">The sequence shown here is derived from an EMBL/GenBank/DDBJ whole genome shotgun (WGS) entry which is preliminary data.</text>
</comment>